<reference evidence="2 3" key="1">
    <citation type="journal article" date="2018" name="BMC Genomics">
        <title>Comparative genome analyses reveal sequence features reflecting distinct modes of host-adaptation between dicot and monocot powdery mildew.</title>
        <authorList>
            <person name="Wu Y."/>
            <person name="Ma X."/>
            <person name="Pan Z."/>
            <person name="Kale S.D."/>
            <person name="Song Y."/>
            <person name="King H."/>
            <person name="Zhang Q."/>
            <person name="Presley C."/>
            <person name="Deng X."/>
            <person name="Wei C.I."/>
            <person name="Xiao S."/>
        </authorList>
    </citation>
    <scope>NUCLEOTIDE SEQUENCE [LARGE SCALE GENOMIC DNA]</scope>
    <source>
        <strain evidence="2">UMSG2</strain>
    </source>
</reference>
<proteinExistence type="predicted"/>
<keyword evidence="1" id="KW-0732">Signal</keyword>
<feature type="chain" id="PRO_5019203488" evidence="1">
    <location>
        <begin position="19"/>
        <end position="64"/>
    </location>
</feature>
<sequence>MNLLVQLLPLSLYIRVYSLIFDRKNSSRAHYMKFIQKQAFITQGEYGYLELDTQRATQSANNHT</sequence>
<dbReference type="AlphaFoldDB" id="A0A420HCZ7"/>
<feature type="signal peptide" evidence="1">
    <location>
        <begin position="1"/>
        <end position="18"/>
    </location>
</feature>
<evidence type="ECO:0000313" key="2">
    <source>
        <dbReference type="EMBL" id="RKF55267.1"/>
    </source>
</evidence>
<evidence type="ECO:0000313" key="3">
    <source>
        <dbReference type="Proteomes" id="UP000286134"/>
    </source>
</evidence>
<dbReference type="EMBL" id="MCFK01009107">
    <property type="protein sequence ID" value="RKF55267.1"/>
    <property type="molecule type" value="Genomic_DNA"/>
</dbReference>
<evidence type="ECO:0000256" key="1">
    <source>
        <dbReference type="SAM" id="SignalP"/>
    </source>
</evidence>
<accession>A0A420HCZ7</accession>
<comment type="caution">
    <text evidence="2">The sequence shown here is derived from an EMBL/GenBank/DDBJ whole genome shotgun (WGS) entry which is preliminary data.</text>
</comment>
<keyword evidence="3" id="KW-1185">Reference proteome</keyword>
<dbReference type="Proteomes" id="UP000286134">
    <property type="component" value="Unassembled WGS sequence"/>
</dbReference>
<protein>
    <submittedName>
        <fullName evidence="2">Uncharacterized protein</fullName>
    </submittedName>
</protein>
<organism evidence="2 3">
    <name type="scientific">Erysiphe neolycopersici</name>
    <dbReference type="NCBI Taxonomy" id="212602"/>
    <lineage>
        <taxon>Eukaryota</taxon>
        <taxon>Fungi</taxon>
        <taxon>Dikarya</taxon>
        <taxon>Ascomycota</taxon>
        <taxon>Pezizomycotina</taxon>
        <taxon>Leotiomycetes</taxon>
        <taxon>Erysiphales</taxon>
        <taxon>Erysiphaceae</taxon>
        <taxon>Erysiphe</taxon>
    </lineage>
</organism>
<name>A0A420HCZ7_9PEZI</name>
<gene>
    <name evidence="2" type="ORF">OnM2_05177</name>
</gene>